<evidence type="ECO:0000256" key="1">
    <source>
        <dbReference type="ARBA" id="ARBA00023125"/>
    </source>
</evidence>
<evidence type="ECO:0000256" key="3">
    <source>
        <dbReference type="ARBA" id="ARBA00038329"/>
    </source>
</evidence>
<sequence length="473" mass="54555">MLNNNNNRNQKNLNLTVRMKIAHLHPDIDNIELTCLVISKTDKRVVTSPKNPLKPLNVLGMVIRDSEMDFIHLSCWGSKEYIDNIANTIDIQSIIKIKNPLLKIKTENPNDEIYRPWTSSPFSLSLSEVTTNGNQLGTIELIDESLRPDLTCLKSLPIRDHNDFYYIEDIILDEKNKINQDANLLFCIRHIEPIAEVKRKNGTMGVKLELVIFDKTKDLFKLILWDKELIKFASTWIPKQTVVFGVDLKLEFNDYTKSLQASSSKKTIFIVNPDTHEGYSLYNYAKKVNFPDLISTLDQIKENAIKMTIEGLKKNLSQAILNEYVLLNAVITGFDIDLDNSRLFTFKCKRCELAINLKSKKCPNQNCKNQDLGYKKIVDKTFSLSDHTSTLSGVKLNPKLFETMIGMTIENFIELDDEAKTKLKWNFLFERKVLLVKVTCQSSESDQEAFLKYYFRLIEIEDLNEQNSNFSQN</sequence>
<dbReference type="Pfam" id="PF24903">
    <property type="entry name" value="OB_MEIOB_N"/>
    <property type="match status" value="1"/>
</dbReference>
<dbReference type="InterPro" id="IPR052469">
    <property type="entry name" value="MEIOB"/>
</dbReference>
<evidence type="ECO:0000259" key="4">
    <source>
        <dbReference type="Pfam" id="PF24903"/>
    </source>
</evidence>
<comment type="similarity">
    <text evidence="3">Belongs to the MEIOB family.</text>
</comment>
<comment type="caution">
    <text evidence="5">The sequence shown here is derived from an EMBL/GenBank/DDBJ whole genome shotgun (WGS) entry which is preliminary data.</text>
</comment>
<dbReference type="PANTHER" id="PTHR21166:SF2">
    <property type="entry name" value="CELL DIVISION CONTROL PROTEIN 24 OB DOMAIN-CONTAINING PROTEIN-RELATED"/>
    <property type="match status" value="1"/>
</dbReference>
<keyword evidence="6" id="KW-1185">Reference proteome</keyword>
<dbReference type="SUPFAM" id="SSF50249">
    <property type="entry name" value="Nucleic acid-binding proteins"/>
    <property type="match status" value="1"/>
</dbReference>
<dbReference type="GO" id="GO:0003697">
    <property type="term" value="F:single-stranded DNA binding"/>
    <property type="evidence" value="ECO:0007669"/>
    <property type="project" value="TreeGrafter"/>
</dbReference>
<dbReference type="InterPro" id="IPR012340">
    <property type="entry name" value="NA-bd_OB-fold"/>
</dbReference>
<dbReference type="InterPro" id="IPR056880">
    <property type="entry name" value="OB_MEIOB_N"/>
</dbReference>
<evidence type="ECO:0000256" key="2">
    <source>
        <dbReference type="ARBA" id="ARBA00023254"/>
    </source>
</evidence>
<organism evidence="5 6">
    <name type="scientific">Brachionus calyciflorus</name>
    <dbReference type="NCBI Taxonomy" id="104777"/>
    <lineage>
        <taxon>Eukaryota</taxon>
        <taxon>Metazoa</taxon>
        <taxon>Spiralia</taxon>
        <taxon>Gnathifera</taxon>
        <taxon>Rotifera</taxon>
        <taxon>Eurotatoria</taxon>
        <taxon>Monogononta</taxon>
        <taxon>Pseudotrocha</taxon>
        <taxon>Ploima</taxon>
        <taxon>Brachionidae</taxon>
        <taxon>Brachionus</taxon>
    </lineage>
</organism>
<gene>
    <name evidence="5" type="ORF">OXX778_LOCUS8176</name>
</gene>
<dbReference type="Proteomes" id="UP000663879">
    <property type="component" value="Unassembled WGS sequence"/>
</dbReference>
<proteinExistence type="inferred from homology"/>
<evidence type="ECO:0000313" key="5">
    <source>
        <dbReference type="EMBL" id="CAF0835349.1"/>
    </source>
</evidence>
<name>A0A813V590_9BILA</name>
<protein>
    <recommendedName>
        <fullName evidence="4">MEIOB-like N-terminal domain-containing protein</fullName>
    </recommendedName>
</protein>
<dbReference type="OrthoDB" id="9937820at2759"/>
<dbReference type="GO" id="GO:0008310">
    <property type="term" value="F:single-stranded DNA 3'-5' DNA exonuclease activity"/>
    <property type="evidence" value="ECO:0007669"/>
    <property type="project" value="TreeGrafter"/>
</dbReference>
<evidence type="ECO:0000313" key="6">
    <source>
        <dbReference type="Proteomes" id="UP000663879"/>
    </source>
</evidence>
<dbReference type="Gene3D" id="2.40.50.140">
    <property type="entry name" value="Nucleic acid-binding proteins"/>
    <property type="match status" value="2"/>
</dbReference>
<keyword evidence="2" id="KW-0469">Meiosis</keyword>
<dbReference type="PANTHER" id="PTHR21166">
    <property type="entry name" value="CELL DIVISION CONTROL PROTEIN 24 OB DOMAIN-CONTAINING PROTEIN-RELATED"/>
    <property type="match status" value="1"/>
</dbReference>
<dbReference type="GO" id="GO:0000712">
    <property type="term" value="P:resolution of meiotic recombination intermediates"/>
    <property type="evidence" value="ECO:0007669"/>
    <property type="project" value="TreeGrafter"/>
</dbReference>
<accession>A0A813V590</accession>
<dbReference type="AlphaFoldDB" id="A0A813V590"/>
<dbReference type="EMBL" id="CAJNOC010001105">
    <property type="protein sequence ID" value="CAF0835349.1"/>
    <property type="molecule type" value="Genomic_DNA"/>
</dbReference>
<keyword evidence="1" id="KW-0238">DNA-binding</keyword>
<feature type="domain" description="MEIOB-like N-terminal" evidence="4">
    <location>
        <begin position="18"/>
        <end position="140"/>
    </location>
</feature>
<reference evidence="5" key="1">
    <citation type="submission" date="2021-02" db="EMBL/GenBank/DDBJ databases">
        <authorList>
            <person name="Nowell W R."/>
        </authorList>
    </citation>
    <scope>NUCLEOTIDE SEQUENCE</scope>
    <source>
        <strain evidence="5">Ploen Becks lab</strain>
    </source>
</reference>